<dbReference type="FunFam" id="1.10.510.10:FF:000044">
    <property type="entry name" value="Putative LRR receptor-like serine/threonine-protein kinase"/>
    <property type="match status" value="1"/>
</dbReference>
<evidence type="ECO:0000256" key="8">
    <source>
        <dbReference type="ARBA" id="ARBA00022729"/>
    </source>
</evidence>
<dbReference type="FunFam" id="3.80.10.10:FF:000766">
    <property type="entry name" value="Os05g0263100 protein"/>
    <property type="match status" value="1"/>
</dbReference>
<keyword evidence="6" id="KW-0808">Transferase</keyword>
<evidence type="ECO:0000256" key="12">
    <source>
        <dbReference type="ARBA" id="ARBA00022840"/>
    </source>
</evidence>
<dbReference type="Pfam" id="PF07714">
    <property type="entry name" value="PK_Tyr_Ser-Thr"/>
    <property type="match status" value="1"/>
</dbReference>
<dbReference type="AlphaFoldDB" id="A0A5J5B367"/>
<evidence type="ECO:0000256" key="4">
    <source>
        <dbReference type="ARBA" id="ARBA00022553"/>
    </source>
</evidence>
<dbReference type="Proteomes" id="UP000325577">
    <property type="component" value="Linkage Group LG16"/>
</dbReference>
<dbReference type="SUPFAM" id="SSF56112">
    <property type="entry name" value="Protein kinase-like (PK-like)"/>
    <property type="match status" value="1"/>
</dbReference>
<sequence length="1023" mass="112522">MNPPPSLFALFCLIAPFFFFRSSAQNATTDPSEVRALNFIFQQWDTQAGGLWNISGDPCSGSAINETNFEDPANNPAIKCDCNGATCHITQLRVFALNKRGVIPEELTSLTYLTFLKIDRNYFTGPLPAFIGNLSALQLLSVAHNEFTGTIPKELGNLKELTMLSLASNNFSGTLPPELGNLVKLEQIYIDSCGVGGEIPATFSNLRNMLIMRASDSPFTGKIPDFIGNWTKLTSLRFQGNSFEGPIPSNLLNLISLKSLRISDLYNVSSSLDFIKDMKNLTDLVLRNALISGRIPSDIGEYQSLMSLDLSFNNLTGQIPSTLFNLNSLTSLFLGNNSLSDTLPSEKSGSLQNIDLSYNELSGSFPSWVTRDLQLNLVANNFIFDGTNMSILPGLNCLQRNFPCNKNSPRYANFSINCGGREMRSANGILYEADDSAVGPASYYVNRTEKWAVSNVGVFLDRENPSYVQNNLGQVLGTNIPELFQTSRISPGSLRYYGLGLENGAYTISLLFAEPLFSDRSTQTWESQGRRVFDIYIQGNLQVKDFDISKEAGGVGRVVQRDFNATVSENYLEIHLFWAGKGTCCVPKQGDYGPSISALRAVSDFTPTVSGIPPRTGSKKSKTGLIVGIVASVAVFSLIFSIVLYLKKKGSYNGDEEELLGIGPRPNKFSYAELKTATEDFNPSKKLGEGGFGPVYKGTLNDRRVVAVKQLSVASQQGKSQFITEIATISAVQHRNLVKLYGCCIDGNRRLLVYEYLENKSLDQALFGKVDLHLDWPTRFSICLGTARGLAYLHEESRPRIVHRDVKASNILLDAELCPKISDFGLAKLYDDKKTHISTRVAGTIGYLAPEYAMRGHLTEKADVFGFGVVALEIVSGRPNSDNSLDTDKIYLLEWAWNLHENNRSLEMVDPHLTAFDESEARRVVGVALLCTQASPMMRPPMSRVVAMLAGDIEVNTVTSKPSYLTDWDFKDITGSFLSEKSLTSVANNSKNKESDINTGFDATPSPINVTETMLHEAIGEGR</sequence>
<evidence type="ECO:0000256" key="11">
    <source>
        <dbReference type="ARBA" id="ARBA00022777"/>
    </source>
</evidence>
<dbReference type="OrthoDB" id="663146at2759"/>
<evidence type="ECO:0000256" key="5">
    <source>
        <dbReference type="ARBA" id="ARBA00022614"/>
    </source>
</evidence>
<comment type="catalytic activity">
    <reaction evidence="17">
        <text>L-threonyl-[protein] + ATP = O-phospho-L-threonyl-[protein] + ADP + H(+)</text>
        <dbReference type="Rhea" id="RHEA:46608"/>
        <dbReference type="Rhea" id="RHEA-COMP:11060"/>
        <dbReference type="Rhea" id="RHEA-COMP:11605"/>
        <dbReference type="ChEBI" id="CHEBI:15378"/>
        <dbReference type="ChEBI" id="CHEBI:30013"/>
        <dbReference type="ChEBI" id="CHEBI:30616"/>
        <dbReference type="ChEBI" id="CHEBI:61977"/>
        <dbReference type="ChEBI" id="CHEBI:456216"/>
        <dbReference type="EC" id="2.7.11.1"/>
    </reaction>
</comment>
<keyword evidence="11" id="KW-0418">Kinase</keyword>
<keyword evidence="10" id="KW-0547">Nucleotide-binding</keyword>
<evidence type="ECO:0000256" key="10">
    <source>
        <dbReference type="ARBA" id="ARBA00022741"/>
    </source>
</evidence>
<dbReference type="EMBL" id="CM018039">
    <property type="protein sequence ID" value="KAA8537119.1"/>
    <property type="molecule type" value="Genomic_DNA"/>
</dbReference>
<feature type="signal peptide" evidence="20">
    <location>
        <begin position="1"/>
        <end position="24"/>
    </location>
</feature>
<dbReference type="Gene3D" id="3.80.10.10">
    <property type="entry name" value="Ribonuclease Inhibitor"/>
    <property type="match status" value="2"/>
</dbReference>
<dbReference type="PROSITE" id="PS00108">
    <property type="entry name" value="PROTEIN_KINASE_ST"/>
    <property type="match status" value="1"/>
</dbReference>
<dbReference type="GO" id="GO:0004674">
    <property type="term" value="F:protein serine/threonine kinase activity"/>
    <property type="evidence" value="ECO:0007669"/>
    <property type="project" value="UniProtKB-KW"/>
</dbReference>
<evidence type="ECO:0000259" key="21">
    <source>
        <dbReference type="PROSITE" id="PS50011"/>
    </source>
</evidence>
<keyword evidence="4" id="KW-0597">Phosphoprotein</keyword>
<evidence type="ECO:0000256" key="18">
    <source>
        <dbReference type="ARBA" id="ARBA00048679"/>
    </source>
</evidence>
<dbReference type="PROSITE" id="PS50011">
    <property type="entry name" value="PROTEIN_KINASE_DOM"/>
    <property type="match status" value="1"/>
</dbReference>
<dbReference type="InterPro" id="IPR032675">
    <property type="entry name" value="LRR_dom_sf"/>
</dbReference>
<keyword evidence="5" id="KW-0433">Leucine-rich repeat</keyword>
<dbReference type="GO" id="GO:0005524">
    <property type="term" value="F:ATP binding"/>
    <property type="evidence" value="ECO:0007669"/>
    <property type="project" value="UniProtKB-KW"/>
</dbReference>
<dbReference type="InterPro" id="IPR021720">
    <property type="entry name" value="Malectin_dom"/>
</dbReference>
<keyword evidence="7 19" id="KW-0812">Transmembrane</keyword>
<keyword evidence="16" id="KW-0325">Glycoprotein</keyword>
<evidence type="ECO:0000256" key="2">
    <source>
        <dbReference type="ARBA" id="ARBA00012513"/>
    </source>
</evidence>
<evidence type="ECO:0000256" key="14">
    <source>
        <dbReference type="ARBA" id="ARBA00023136"/>
    </source>
</evidence>
<dbReference type="Gene3D" id="2.60.120.430">
    <property type="entry name" value="Galactose-binding lectin"/>
    <property type="match status" value="1"/>
</dbReference>
<comment type="subcellular location">
    <subcellularLocation>
        <location evidence="1">Membrane</location>
        <topology evidence="1">Single-pass type I membrane protein</topology>
    </subcellularLocation>
</comment>
<dbReference type="SMART" id="SM00220">
    <property type="entry name" value="S_TKc"/>
    <property type="match status" value="1"/>
</dbReference>
<reference evidence="22 23" key="1">
    <citation type="submission" date="2019-09" db="EMBL/GenBank/DDBJ databases">
        <title>A chromosome-level genome assembly of the Chinese tupelo Nyssa sinensis.</title>
        <authorList>
            <person name="Yang X."/>
            <person name="Kang M."/>
            <person name="Yang Y."/>
            <person name="Xiong H."/>
            <person name="Wang M."/>
            <person name="Zhang Z."/>
            <person name="Wang Z."/>
            <person name="Wu H."/>
            <person name="Ma T."/>
            <person name="Liu J."/>
            <person name="Xi Z."/>
        </authorList>
    </citation>
    <scope>NUCLEOTIDE SEQUENCE [LARGE SCALE GENOMIC DNA]</scope>
    <source>
        <strain evidence="22">J267</strain>
        <tissue evidence="22">Leaf</tissue>
    </source>
</reference>
<dbReference type="InterPro" id="IPR000719">
    <property type="entry name" value="Prot_kinase_dom"/>
</dbReference>
<protein>
    <recommendedName>
        <fullName evidence="2">non-specific serine/threonine protein kinase</fullName>
        <ecNumber evidence="2">2.7.11.1</ecNumber>
    </recommendedName>
</protein>
<dbReference type="PANTHER" id="PTHR48006:SF34">
    <property type="entry name" value="OS08G0203700 PROTEIN"/>
    <property type="match status" value="1"/>
</dbReference>
<evidence type="ECO:0000256" key="9">
    <source>
        <dbReference type="ARBA" id="ARBA00022737"/>
    </source>
</evidence>
<evidence type="ECO:0000256" key="17">
    <source>
        <dbReference type="ARBA" id="ARBA00047899"/>
    </source>
</evidence>
<evidence type="ECO:0000256" key="7">
    <source>
        <dbReference type="ARBA" id="ARBA00022692"/>
    </source>
</evidence>
<feature type="chain" id="PRO_5023873419" description="non-specific serine/threonine protein kinase" evidence="20">
    <location>
        <begin position="25"/>
        <end position="1023"/>
    </location>
</feature>
<comment type="catalytic activity">
    <reaction evidence="18">
        <text>L-seryl-[protein] + ATP = O-phospho-L-seryl-[protein] + ADP + H(+)</text>
        <dbReference type="Rhea" id="RHEA:17989"/>
        <dbReference type="Rhea" id="RHEA-COMP:9863"/>
        <dbReference type="Rhea" id="RHEA-COMP:11604"/>
        <dbReference type="ChEBI" id="CHEBI:15378"/>
        <dbReference type="ChEBI" id="CHEBI:29999"/>
        <dbReference type="ChEBI" id="CHEBI:30616"/>
        <dbReference type="ChEBI" id="CHEBI:83421"/>
        <dbReference type="ChEBI" id="CHEBI:456216"/>
        <dbReference type="EC" id="2.7.11.1"/>
    </reaction>
</comment>
<evidence type="ECO:0000256" key="20">
    <source>
        <dbReference type="SAM" id="SignalP"/>
    </source>
</evidence>
<dbReference type="Pfam" id="PF11721">
    <property type="entry name" value="Malectin"/>
    <property type="match status" value="1"/>
</dbReference>
<dbReference type="InterPro" id="IPR008271">
    <property type="entry name" value="Ser/Thr_kinase_AS"/>
</dbReference>
<evidence type="ECO:0000313" key="22">
    <source>
        <dbReference type="EMBL" id="KAA8537119.1"/>
    </source>
</evidence>
<keyword evidence="8 20" id="KW-0732">Signal</keyword>
<feature type="domain" description="Protein kinase" evidence="21">
    <location>
        <begin position="681"/>
        <end position="955"/>
    </location>
</feature>
<dbReference type="FunFam" id="2.60.120.430:FF:000002">
    <property type="entry name" value="Leucine-rich repeat receptor-like protein kinase"/>
    <property type="match status" value="1"/>
</dbReference>
<keyword evidence="13 19" id="KW-1133">Transmembrane helix</keyword>
<dbReference type="InterPro" id="IPR001245">
    <property type="entry name" value="Ser-Thr/Tyr_kinase_cat_dom"/>
</dbReference>
<dbReference type="Gene3D" id="1.10.510.10">
    <property type="entry name" value="Transferase(Phosphotransferase) domain 1"/>
    <property type="match status" value="1"/>
</dbReference>
<dbReference type="InterPro" id="IPR051824">
    <property type="entry name" value="LRR_Rcpt-Like_S/T_Kinase"/>
</dbReference>
<proteinExistence type="predicted"/>
<name>A0A5J5B367_9ASTE</name>
<dbReference type="InterPro" id="IPR011009">
    <property type="entry name" value="Kinase-like_dom_sf"/>
</dbReference>
<organism evidence="22 23">
    <name type="scientific">Nyssa sinensis</name>
    <dbReference type="NCBI Taxonomy" id="561372"/>
    <lineage>
        <taxon>Eukaryota</taxon>
        <taxon>Viridiplantae</taxon>
        <taxon>Streptophyta</taxon>
        <taxon>Embryophyta</taxon>
        <taxon>Tracheophyta</taxon>
        <taxon>Spermatophyta</taxon>
        <taxon>Magnoliopsida</taxon>
        <taxon>eudicotyledons</taxon>
        <taxon>Gunneridae</taxon>
        <taxon>Pentapetalae</taxon>
        <taxon>asterids</taxon>
        <taxon>Cornales</taxon>
        <taxon>Nyssaceae</taxon>
        <taxon>Nyssa</taxon>
    </lineage>
</organism>
<dbReference type="GO" id="GO:0005886">
    <property type="term" value="C:plasma membrane"/>
    <property type="evidence" value="ECO:0007669"/>
    <property type="project" value="TreeGrafter"/>
</dbReference>
<keyword evidence="14 19" id="KW-0472">Membrane</keyword>
<evidence type="ECO:0000313" key="23">
    <source>
        <dbReference type="Proteomes" id="UP000325577"/>
    </source>
</evidence>
<dbReference type="EC" id="2.7.11.1" evidence="2"/>
<dbReference type="Pfam" id="PF00560">
    <property type="entry name" value="LRR_1"/>
    <property type="match status" value="4"/>
</dbReference>
<evidence type="ECO:0000256" key="1">
    <source>
        <dbReference type="ARBA" id="ARBA00004479"/>
    </source>
</evidence>
<dbReference type="PANTHER" id="PTHR48006">
    <property type="entry name" value="LEUCINE-RICH REPEAT-CONTAINING PROTEIN DDB_G0281931-RELATED"/>
    <property type="match status" value="1"/>
</dbReference>
<keyword evidence="15" id="KW-0675">Receptor</keyword>
<keyword evidence="3" id="KW-0723">Serine/threonine-protein kinase</keyword>
<dbReference type="FunFam" id="3.30.200.20:FF:000140">
    <property type="entry name" value="Leucine-rich repeat receptor-like protein kinase"/>
    <property type="match status" value="1"/>
</dbReference>
<feature type="transmembrane region" description="Helical" evidence="19">
    <location>
        <begin position="625"/>
        <end position="646"/>
    </location>
</feature>
<gene>
    <name evidence="22" type="ORF">F0562_029655</name>
</gene>
<evidence type="ECO:0000256" key="6">
    <source>
        <dbReference type="ARBA" id="ARBA00022679"/>
    </source>
</evidence>
<keyword evidence="12" id="KW-0067">ATP-binding</keyword>
<evidence type="ECO:0000256" key="16">
    <source>
        <dbReference type="ARBA" id="ARBA00023180"/>
    </source>
</evidence>
<evidence type="ECO:0000256" key="19">
    <source>
        <dbReference type="SAM" id="Phobius"/>
    </source>
</evidence>
<dbReference type="Gene3D" id="3.30.200.20">
    <property type="entry name" value="Phosphorylase Kinase, domain 1"/>
    <property type="match status" value="1"/>
</dbReference>
<keyword evidence="9" id="KW-0677">Repeat</keyword>
<evidence type="ECO:0000256" key="13">
    <source>
        <dbReference type="ARBA" id="ARBA00022989"/>
    </source>
</evidence>
<dbReference type="InterPro" id="IPR001611">
    <property type="entry name" value="Leu-rich_rpt"/>
</dbReference>
<dbReference type="CDD" id="cd14066">
    <property type="entry name" value="STKc_IRAK"/>
    <property type="match status" value="1"/>
</dbReference>
<keyword evidence="23" id="KW-1185">Reference proteome</keyword>
<dbReference type="FunFam" id="3.80.10.10:FF:000298">
    <property type="entry name" value="Putative LRR receptor-like serine/threonine-protein kinase"/>
    <property type="match status" value="1"/>
</dbReference>
<dbReference type="SUPFAM" id="SSF52058">
    <property type="entry name" value="L domain-like"/>
    <property type="match status" value="1"/>
</dbReference>
<evidence type="ECO:0000256" key="3">
    <source>
        <dbReference type="ARBA" id="ARBA00022527"/>
    </source>
</evidence>
<evidence type="ECO:0000256" key="15">
    <source>
        <dbReference type="ARBA" id="ARBA00023170"/>
    </source>
</evidence>
<accession>A0A5J5B367</accession>